<sequence>VTGPEDRCSGRCSLVTAVMAVRVTPWKHVETIVRVVVAALRPLWQVRCSGNTTAAADDRGKKWV</sequence>
<dbReference type="Proteomes" id="UP000823775">
    <property type="component" value="Unassembled WGS sequence"/>
</dbReference>
<protein>
    <submittedName>
        <fullName evidence="1">Uncharacterized protein</fullName>
    </submittedName>
</protein>
<evidence type="ECO:0000313" key="2">
    <source>
        <dbReference type="Proteomes" id="UP000823775"/>
    </source>
</evidence>
<accession>A0ABS8V4T9</accession>
<keyword evidence="2" id="KW-1185">Reference proteome</keyword>
<reference evidence="1 2" key="1">
    <citation type="journal article" date="2021" name="BMC Genomics">
        <title>Datura genome reveals duplications of psychoactive alkaloid biosynthetic genes and high mutation rate following tissue culture.</title>
        <authorList>
            <person name="Rajewski A."/>
            <person name="Carter-House D."/>
            <person name="Stajich J."/>
            <person name="Litt A."/>
        </authorList>
    </citation>
    <scope>NUCLEOTIDE SEQUENCE [LARGE SCALE GENOMIC DNA]</scope>
    <source>
        <strain evidence="1">AR-01</strain>
    </source>
</reference>
<gene>
    <name evidence="1" type="ORF">HAX54_027536</name>
</gene>
<evidence type="ECO:0000313" key="1">
    <source>
        <dbReference type="EMBL" id="MCD9641371.1"/>
    </source>
</evidence>
<feature type="non-terminal residue" evidence="1">
    <location>
        <position position="1"/>
    </location>
</feature>
<dbReference type="EMBL" id="JACEIK010003342">
    <property type="protein sequence ID" value="MCD9641371.1"/>
    <property type="molecule type" value="Genomic_DNA"/>
</dbReference>
<comment type="caution">
    <text evidence="1">The sequence shown here is derived from an EMBL/GenBank/DDBJ whole genome shotgun (WGS) entry which is preliminary data.</text>
</comment>
<organism evidence="1 2">
    <name type="scientific">Datura stramonium</name>
    <name type="common">Jimsonweed</name>
    <name type="synonym">Common thornapple</name>
    <dbReference type="NCBI Taxonomy" id="4076"/>
    <lineage>
        <taxon>Eukaryota</taxon>
        <taxon>Viridiplantae</taxon>
        <taxon>Streptophyta</taxon>
        <taxon>Embryophyta</taxon>
        <taxon>Tracheophyta</taxon>
        <taxon>Spermatophyta</taxon>
        <taxon>Magnoliopsida</taxon>
        <taxon>eudicotyledons</taxon>
        <taxon>Gunneridae</taxon>
        <taxon>Pentapetalae</taxon>
        <taxon>asterids</taxon>
        <taxon>lamiids</taxon>
        <taxon>Solanales</taxon>
        <taxon>Solanaceae</taxon>
        <taxon>Solanoideae</taxon>
        <taxon>Datureae</taxon>
        <taxon>Datura</taxon>
    </lineage>
</organism>
<name>A0ABS8V4T9_DATST</name>
<proteinExistence type="predicted"/>